<dbReference type="InterPro" id="IPR012337">
    <property type="entry name" value="RNaseH-like_sf"/>
</dbReference>
<reference evidence="2" key="2">
    <citation type="submission" date="2022-06" db="UniProtKB">
        <authorList>
            <consortium name="EnsemblMetazoa"/>
        </authorList>
    </citation>
    <scope>IDENTIFICATION</scope>
</reference>
<dbReference type="AlphaFoldDB" id="A0A8R2F886"/>
<protein>
    <recommendedName>
        <fullName evidence="1">TTF-type domain-containing protein</fullName>
    </recommendedName>
</protein>
<dbReference type="PANTHER" id="PTHR45749">
    <property type="match status" value="1"/>
</dbReference>
<organism evidence="2 3">
    <name type="scientific">Acyrthosiphon pisum</name>
    <name type="common">Pea aphid</name>
    <dbReference type="NCBI Taxonomy" id="7029"/>
    <lineage>
        <taxon>Eukaryota</taxon>
        <taxon>Metazoa</taxon>
        <taxon>Ecdysozoa</taxon>
        <taxon>Arthropoda</taxon>
        <taxon>Hexapoda</taxon>
        <taxon>Insecta</taxon>
        <taxon>Pterygota</taxon>
        <taxon>Neoptera</taxon>
        <taxon>Paraneoptera</taxon>
        <taxon>Hemiptera</taxon>
        <taxon>Sternorrhyncha</taxon>
        <taxon>Aphidomorpha</taxon>
        <taxon>Aphidoidea</taxon>
        <taxon>Aphididae</taxon>
        <taxon>Macrosiphini</taxon>
        <taxon>Acyrthosiphon</taxon>
    </lineage>
</organism>
<feature type="domain" description="TTF-type" evidence="1">
    <location>
        <begin position="39"/>
        <end position="121"/>
    </location>
</feature>
<dbReference type="InterPro" id="IPR006580">
    <property type="entry name" value="Znf_TTF"/>
</dbReference>
<dbReference type="OrthoDB" id="6581673at2759"/>
<keyword evidence="3" id="KW-1185">Reference proteome</keyword>
<dbReference type="RefSeq" id="XP_008182465.1">
    <property type="nucleotide sequence ID" value="XM_008184243.1"/>
</dbReference>
<proteinExistence type="predicted"/>
<evidence type="ECO:0000313" key="2">
    <source>
        <dbReference type="EnsemblMetazoa" id="XP_008182465.1"/>
    </source>
</evidence>
<reference evidence="3" key="1">
    <citation type="submission" date="2010-06" db="EMBL/GenBank/DDBJ databases">
        <authorList>
            <person name="Jiang H."/>
            <person name="Abraham K."/>
            <person name="Ali S."/>
            <person name="Alsbrooks S.L."/>
            <person name="Anim B.N."/>
            <person name="Anosike U.S."/>
            <person name="Attaway T."/>
            <person name="Bandaranaike D.P."/>
            <person name="Battles P.K."/>
            <person name="Bell S.N."/>
            <person name="Bell A.V."/>
            <person name="Beltran B."/>
            <person name="Bickham C."/>
            <person name="Bustamante Y."/>
            <person name="Caleb T."/>
            <person name="Canada A."/>
            <person name="Cardenas V."/>
            <person name="Carter K."/>
            <person name="Chacko J."/>
            <person name="Chandrabose M.N."/>
            <person name="Chavez D."/>
            <person name="Chavez A."/>
            <person name="Chen L."/>
            <person name="Chu H.-S."/>
            <person name="Claassen K.J."/>
            <person name="Cockrell R."/>
            <person name="Collins M."/>
            <person name="Cooper J.A."/>
            <person name="Cree A."/>
            <person name="Curry S.M."/>
            <person name="Da Y."/>
            <person name="Dao M.D."/>
            <person name="Das B."/>
            <person name="Davila M.-L."/>
            <person name="Davy-Carroll L."/>
            <person name="Denson S."/>
            <person name="Dinh H."/>
            <person name="Ebong V.E."/>
            <person name="Edwards J.R."/>
            <person name="Egan A."/>
            <person name="El-Daye J."/>
            <person name="Escobedo L."/>
            <person name="Fernandez S."/>
            <person name="Fernando P.R."/>
            <person name="Flagg N."/>
            <person name="Forbes L.D."/>
            <person name="Fowler R.G."/>
            <person name="Fu Q."/>
            <person name="Gabisi R.A."/>
            <person name="Ganer J."/>
            <person name="Garbino Pronczuk A."/>
            <person name="Garcia R.M."/>
            <person name="Garner T."/>
            <person name="Garrett T.E."/>
            <person name="Gonzalez D.A."/>
            <person name="Hamid H."/>
            <person name="Hawkins E.S."/>
            <person name="Hirani K."/>
            <person name="Hogues M.E."/>
            <person name="Hollins B."/>
            <person name="Hsiao C.-H."/>
            <person name="Jabil R."/>
            <person name="James M.L."/>
            <person name="Jhangiani S.N."/>
            <person name="Johnson B."/>
            <person name="Johnson Q."/>
            <person name="Joshi V."/>
            <person name="Kalu J.B."/>
            <person name="Kam C."/>
            <person name="Kashfia A."/>
            <person name="Keebler J."/>
            <person name="Kisamo H."/>
            <person name="Kovar C.L."/>
            <person name="Lago L.A."/>
            <person name="Lai C.-Y."/>
            <person name="Laidlaw J."/>
            <person name="Lara F."/>
            <person name="Le T.-K."/>
            <person name="Lee S.L."/>
            <person name="Legall F.H."/>
            <person name="Lemon S.J."/>
            <person name="Lewis L.R."/>
            <person name="Li B."/>
            <person name="Liu Y."/>
            <person name="Liu Y.-S."/>
            <person name="Lopez J."/>
            <person name="Lozado R.J."/>
            <person name="Lu J."/>
            <person name="Madu R.C."/>
            <person name="Maheshwari M."/>
            <person name="Maheshwari R."/>
            <person name="Malloy K."/>
            <person name="Martinez E."/>
            <person name="Mathew T."/>
            <person name="Mercado I.C."/>
            <person name="Mercado C."/>
            <person name="Meyer B."/>
            <person name="Montgomery K."/>
            <person name="Morgan M.B."/>
            <person name="Munidasa M."/>
            <person name="Nazareth L.V."/>
            <person name="Nelson J."/>
            <person name="Ng B.M."/>
            <person name="Nguyen N.B."/>
            <person name="Nguyen P.Q."/>
            <person name="Nguyen T."/>
            <person name="Obregon M."/>
            <person name="Okwuonu G.O."/>
            <person name="Onwere C.G."/>
            <person name="Orozco G."/>
            <person name="Parra A."/>
            <person name="Patel S."/>
            <person name="Patil S."/>
            <person name="Perez A."/>
            <person name="Perez Y."/>
            <person name="Pham C."/>
            <person name="Primus E.L."/>
            <person name="Pu L.-L."/>
            <person name="Puazo M."/>
            <person name="Qin X."/>
            <person name="Quiroz J.B."/>
            <person name="Reese J."/>
            <person name="Richards S."/>
            <person name="Rives C.M."/>
            <person name="Robberts R."/>
            <person name="Ruiz S.J."/>
            <person name="Ruiz M.J."/>
            <person name="Santibanez J."/>
            <person name="Schneider B.W."/>
            <person name="Sisson I."/>
            <person name="Smith M."/>
            <person name="Sodergren E."/>
            <person name="Song X.-Z."/>
            <person name="Song B.B."/>
            <person name="Summersgill H."/>
            <person name="Thelus R."/>
            <person name="Thornton R.D."/>
            <person name="Trejos Z.Y."/>
            <person name="Usmani K."/>
            <person name="Vattathil S."/>
            <person name="Villasana D."/>
            <person name="Walker D.L."/>
            <person name="Wang S."/>
            <person name="Wang K."/>
            <person name="White C.S."/>
            <person name="Williams A.C."/>
            <person name="Williamson J."/>
            <person name="Wilson K."/>
            <person name="Woghiren I.O."/>
            <person name="Woodworth J.R."/>
            <person name="Worley K.C."/>
            <person name="Wright R.A."/>
            <person name="Wu W."/>
            <person name="Young L."/>
            <person name="Zhang L."/>
            <person name="Zhang J."/>
            <person name="Zhu Y."/>
            <person name="Muzny D.M."/>
            <person name="Weinstock G."/>
            <person name="Gibbs R.A."/>
        </authorList>
    </citation>
    <scope>NUCLEOTIDE SEQUENCE [LARGE SCALE GENOMIC DNA]</scope>
    <source>
        <strain evidence="3">LSR1</strain>
    </source>
</reference>
<dbReference type="SUPFAM" id="SSF53098">
    <property type="entry name" value="Ribonuclease H-like"/>
    <property type="match status" value="1"/>
</dbReference>
<dbReference type="PANTHER" id="PTHR45749:SF21">
    <property type="entry name" value="DUF4371 DOMAIN-CONTAINING PROTEIN"/>
    <property type="match status" value="1"/>
</dbReference>
<dbReference type="Pfam" id="PF14291">
    <property type="entry name" value="DUF4371"/>
    <property type="match status" value="1"/>
</dbReference>
<name>A0A8R2F886_ACYPI</name>
<dbReference type="InterPro" id="IPR025398">
    <property type="entry name" value="DUF4371"/>
</dbReference>
<evidence type="ECO:0000259" key="1">
    <source>
        <dbReference type="SMART" id="SM00597"/>
    </source>
</evidence>
<dbReference type="EnsemblMetazoa" id="XM_008184243.1">
    <property type="protein sequence ID" value="XP_008182465.1"/>
    <property type="gene ID" value="LOC103309263"/>
</dbReference>
<dbReference type="Proteomes" id="UP000007819">
    <property type="component" value="Chromosome X"/>
</dbReference>
<dbReference type="KEGG" id="api:103309263"/>
<dbReference type="GeneID" id="103309263"/>
<sequence length="672" mass="77663">MANDIPVRDPASKTSAAFTLFIENYGPYQPIDVEFIKINGRSFRTEWYSQFPWIEFSEHLQAAFCFNCRVFPSKNAEKTFTNVGFKNWKKGIEKFTQHQKCNAHKESTCKLSSYTFSKKNGSVISELNLAHKNSVTQNREYIRCLLKTLLFCARQGIAMRGHNETEMSTNCGNFLELLKLRAHDNAIIHKYYIEKEMLFTYTNPEYQNLFLKYMADSIKKSIIKDIQSNGFYSILVDETQDLSYHEQVSIYIRYVDQHFVPHEVFLDLNNVRGQCYDGAASMRGSYSGVQSRIKEENPSALYVHCYAHILNLCLVDLAKSVPMVRNTFGTLSTLHNFIKTSSKRYAIFKKVQESNAENKTIPDHSNIDNQKVQEDLKNIKKKTLKSLSDTRWNCRIEAIKSVLENLETIFQTLLEIESIDTHSGSDAASLSRCVKNFEFIFCLHVLREILGLTNVLNLYLQSPKNNYATVKDMAMHTIESLKDYRCDSKFNELWILSKTVCDQNKLDPPKIPRMSKVPNRHGGGAKQAVYQDVQHYFKINFFFPLLDLLTNDISNRFSENDLDILQALYDVLCEENPSNDVIKKVCTTYSLTEVELKGELSILNKMLKKTSNERSFSSLKKLKTYLRLTMGQTRLSSIATLYIERDREVDFDQVINEFDEGAPIRGRRLVLK</sequence>
<dbReference type="SMART" id="SM00597">
    <property type="entry name" value="ZnF_TTF"/>
    <property type="match status" value="1"/>
</dbReference>
<accession>A0A8R2F886</accession>
<evidence type="ECO:0000313" key="3">
    <source>
        <dbReference type="Proteomes" id="UP000007819"/>
    </source>
</evidence>